<name>A0A9W8JHB1_9AGAR</name>
<gene>
    <name evidence="1" type="ORF">H1R20_g2978</name>
</gene>
<evidence type="ECO:0000313" key="1">
    <source>
        <dbReference type="EMBL" id="KAJ2934099.1"/>
    </source>
</evidence>
<keyword evidence="2" id="KW-1185">Reference proteome</keyword>
<comment type="caution">
    <text evidence="1">The sequence shown here is derived from an EMBL/GenBank/DDBJ whole genome shotgun (WGS) entry which is preliminary data.</text>
</comment>
<dbReference type="OrthoDB" id="2986625at2759"/>
<organism evidence="1 2">
    <name type="scientific">Candolleomyces eurysporus</name>
    <dbReference type="NCBI Taxonomy" id="2828524"/>
    <lineage>
        <taxon>Eukaryota</taxon>
        <taxon>Fungi</taxon>
        <taxon>Dikarya</taxon>
        <taxon>Basidiomycota</taxon>
        <taxon>Agaricomycotina</taxon>
        <taxon>Agaricomycetes</taxon>
        <taxon>Agaricomycetidae</taxon>
        <taxon>Agaricales</taxon>
        <taxon>Agaricineae</taxon>
        <taxon>Psathyrellaceae</taxon>
        <taxon>Candolleomyces</taxon>
    </lineage>
</organism>
<dbReference type="InterPro" id="IPR032675">
    <property type="entry name" value="LRR_dom_sf"/>
</dbReference>
<dbReference type="EMBL" id="JANBPK010000726">
    <property type="protein sequence ID" value="KAJ2934099.1"/>
    <property type="molecule type" value="Genomic_DNA"/>
</dbReference>
<protein>
    <submittedName>
        <fullName evidence="1">Uncharacterized protein</fullName>
    </submittedName>
</protein>
<accession>A0A9W8JHB1</accession>
<feature type="non-terminal residue" evidence="1">
    <location>
        <position position="1"/>
    </location>
</feature>
<evidence type="ECO:0000313" key="2">
    <source>
        <dbReference type="Proteomes" id="UP001140091"/>
    </source>
</evidence>
<dbReference type="Proteomes" id="UP001140091">
    <property type="component" value="Unassembled WGS sequence"/>
</dbReference>
<sequence>MGNILDVLSLDCQKCDPEHFRDLRLVSKAVNEIIEPWNFSTVTFHFMKEAKPNHVPELLKHIISGTSPHVRWAEELQIRDMLPTPADGWLEYNPWRGEERRMMLASQKEDLVSAIRSLIRVERVQFEVSSGESYMDPLCAIAELPRLRDLELGFWNSFNFNDAQVPLARFSELRSVKLRNLVPTPAIVKGLERLITNSPSMSQITIICVPFDPDVEGDNDRQHWLDLSSLFEAALAPVNTPSFSEQTVQNTAPLSLSIENLAVAGMQILSPTAVPYLRSLTSLTIFNNSVQIDSLFWNALKTSEVHLRRLTVYLILQPIIDYLLSYDGLQDIKISTAAAYAQFYLMAGQNGHGLSPSHIFEVF</sequence>
<proteinExistence type="predicted"/>
<dbReference type="AlphaFoldDB" id="A0A9W8JHB1"/>
<reference evidence="1" key="1">
    <citation type="submission" date="2022-06" db="EMBL/GenBank/DDBJ databases">
        <title>Genome Sequence of Candolleomyces eurysporus.</title>
        <authorList>
            <person name="Buettner E."/>
        </authorList>
    </citation>
    <scope>NUCLEOTIDE SEQUENCE</scope>
    <source>
        <strain evidence="1">VTCC 930004</strain>
    </source>
</reference>
<dbReference type="Gene3D" id="3.80.10.10">
    <property type="entry name" value="Ribonuclease Inhibitor"/>
    <property type="match status" value="1"/>
</dbReference>